<dbReference type="AlphaFoldDB" id="A0A077WBW0"/>
<dbReference type="InterPro" id="IPR013094">
    <property type="entry name" value="AB_hydrolase_3"/>
</dbReference>
<dbReference type="EMBL" id="LK023316">
    <property type="protein sequence ID" value="CDS05221.1"/>
    <property type="molecule type" value="Genomic_DNA"/>
</dbReference>
<name>A0A077WBW0_9FUNG</name>
<dbReference type="InterPro" id="IPR050300">
    <property type="entry name" value="GDXG_lipolytic_enzyme"/>
</dbReference>
<dbReference type="Gene3D" id="3.40.50.1820">
    <property type="entry name" value="alpha/beta hydrolase"/>
    <property type="match status" value="1"/>
</dbReference>
<dbReference type="OrthoDB" id="408631at2759"/>
<comment type="similarity">
    <text evidence="1">Belongs to the 'GDXG' lipolytic enzyme family.</text>
</comment>
<evidence type="ECO:0000256" key="2">
    <source>
        <dbReference type="ARBA" id="ARBA00022801"/>
    </source>
</evidence>
<evidence type="ECO:0000313" key="4">
    <source>
        <dbReference type="EMBL" id="CDS05221.1"/>
    </source>
</evidence>
<accession>A0A077WBW0</accession>
<dbReference type="PANTHER" id="PTHR48081:SF8">
    <property type="entry name" value="ALPHA_BETA HYDROLASE FOLD-3 DOMAIN-CONTAINING PROTEIN-RELATED"/>
    <property type="match status" value="1"/>
</dbReference>
<evidence type="ECO:0000259" key="3">
    <source>
        <dbReference type="Pfam" id="PF07859"/>
    </source>
</evidence>
<reference evidence="4" key="1">
    <citation type="journal article" date="2014" name="Genome Announc.">
        <title>De novo whole-genome sequence and genome annotation of Lichtheimia ramosa.</title>
        <authorList>
            <person name="Linde J."/>
            <person name="Schwartze V."/>
            <person name="Binder U."/>
            <person name="Lass-Florl C."/>
            <person name="Voigt K."/>
            <person name="Horn F."/>
        </authorList>
    </citation>
    <scope>NUCLEOTIDE SEQUENCE</scope>
    <source>
        <strain evidence="4">JMRC FSU:6197</strain>
    </source>
</reference>
<dbReference type="InterPro" id="IPR002168">
    <property type="entry name" value="Lipase_GDXG_HIS_AS"/>
</dbReference>
<dbReference type="PANTHER" id="PTHR48081">
    <property type="entry name" value="AB HYDROLASE SUPERFAMILY PROTEIN C4A8.06C"/>
    <property type="match status" value="1"/>
</dbReference>
<sequence>MDEAKPGQLIQDVYNTVWGFPHGIRRWIEAMWMHVVIDDPTNIRPRWDMKTALFITAIQTMRDQSLTCSLQFWRMGLNQLKWICTPPSDAILVPFTISVQSRQLPGILKDIDQQENGTRFIEAEWIRAPTLTADTEHQQQHHQRFWHRYFPYTRPRLSSTSGPSSNAVEQDKVVLFIHGGGYVAMSCETHRYLTYKISKATGRMVLGKCGKLCIPCQALTRKKQKAFNYRLAPEVKFPGALYDTLQVYLYLIDDLHMDPKHITIMGDTAGGGLCMALSLYLRDHGAPLPEAMVLLSVE</sequence>
<protein>
    <recommendedName>
        <fullName evidence="3">Alpha/beta hydrolase fold-3 domain-containing protein</fullName>
    </recommendedName>
</protein>
<dbReference type="InterPro" id="IPR029058">
    <property type="entry name" value="AB_hydrolase_fold"/>
</dbReference>
<dbReference type="PROSITE" id="PS01173">
    <property type="entry name" value="LIPASE_GDXG_HIS"/>
    <property type="match status" value="1"/>
</dbReference>
<dbReference type="GO" id="GO:0016787">
    <property type="term" value="F:hydrolase activity"/>
    <property type="evidence" value="ECO:0007669"/>
    <property type="project" value="UniProtKB-KW"/>
</dbReference>
<gene>
    <name evidence="4" type="ORF">LRAMOSA07750</name>
</gene>
<dbReference type="Pfam" id="PF07859">
    <property type="entry name" value="Abhydrolase_3"/>
    <property type="match status" value="1"/>
</dbReference>
<keyword evidence="2" id="KW-0378">Hydrolase</keyword>
<organism evidence="4">
    <name type="scientific">Lichtheimia ramosa</name>
    <dbReference type="NCBI Taxonomy" id="688394"/>
    <lineage>
        <taxon>Eukaryota</taxon>
        <taxon>Fungi</taxon>
        <taxon>Fungi incertae sedis</taxon>
        <taxon>Mucoromycota</taxon>
        <taxon>Mucoromycotina</taxon>
        <taxon>Mucoromycetes</taxon>
        <taxon>Mucorales</taxon>
        <taxon>Lichtheimiaceae</taxon>
        <taxon>Lichtheimia</taxon>
    </lineage>
</organism>
<evidence type="ECO:0000256" key="1">
    <source>
        <dbReference type="ARBA" id="ARBA00010515"/>
    </source>
</evidence>
<feature type="domain" description="Alpha/beta hydrolase fold-3" evidence="3">
    <location>
        <begin position="227"/>
        <end position="296"/>
    </location>
</feature>
<proteinExistence type="inferred from homology"/>
<dbReference type="SUPFAM" id="SSF53474">
    <property type="entry name" value="alpha/beta-Hydrolases"/>
    <property type="match status" value="1"/>
</dbReference>